<keyword evidence="3" id="KW-1185">Reference proteome</keyword>
<evidence type="ECO:0000256" key="1">
    <source>
        <dbReference type="SAM" id="Phobius"/>
    </source>
</evidence>
<reference evidence="2 3" key="1">
    <citation type="submission" date="2019-07" db="EMBL/GenBank/DDBJ databases">
        <title>Flavobacterium sp. nov., isolated from glacier ice.</title>
        <authorList>
            <person name="Liu Q."/>
            <person name="Xin Y.-H."/>
        </authorList>
    </citation>
    <scope>NUCLEOTIDE SEQUENCE [LARGE SCALE GENOMIC DNA]</scope>
    <source>
        <strain evidence="2 3">ZT4R6</strain>
    </source>
</reference>
<accession>A0A552UTJ8</accession>
<sequence>MKYIIYSLYKYYDKGSNKEIAYEKTILVILLFVLMNIFTILILLNSLYLLDSLKDKSRVVKYIIFAVLYFAPGYYILSKIMPKAEIQDETLVKNYKSTHGLIMIAYMVLSVLFLVIAIIKKM</sequence>
<dbReference type="AlphaFoldDB" id="A0A552UTJ8"/>
<keyword evidence="1" id="KW-1133">Transmembrane helix</keyword>
<keyword evidence="1" id="KW-0472">Membrane</keyword>
<keyword evidence="1" id="KW-0812">Transmembrane</keyword>
<organism evidence="2 3">
    <name type="scientific">Flavobacterium zepuense</name>
    <dbReference type="NCBI Taxonomy" id="2593302"/>
    <lineage>
        <taxon>Bacteria</taxon>
        <taxon>Pseudomonadati</taxon>
        <taxon>Bacteroidota</taxon>
        <taxon>Flavobacteriia</taxon>
        <taxon>Flavobacteriales</taxon>
        <taxon>Flavobacteriaceae</taxon>
        <taxon>Flavobacterium</taxon>
    </lineage>
</organism>
<feature type="transmembrane region" description="Helical" evidence="1">
    <location>
        <begin position="26"/>
        <end position="47"/>
    </location>
</feature>
<name>A0A552UTJ8_9FLAO</name>
<dbReference type="Proteomes" id="UP000320643">
    <property type="component" value="Unassembled WGS sequence"/>
</dbReference>
<evidence type="ECO:0000313" key="3">
    <source>
        <dbReference type="Proteomes" id="UP000320643"/>
    </source>
</evidence>
<dbReference type="EMBL" id="VJVZ01000019">
    <property type="protein sequence ID" value="TRW21470.1"/>
    <property type="molecule type" value="Genomic_DNA"/>
</dbReference>
<proteinExistence type="predicted"/>
<dbReference type="RefSeq" id="WP_143375235.1">
    <property type="nucleotide sequence ID" value="NZ_VJVZ01000019.1"/>
</dbReference>
<comment type="caution">
    <text evidence="2">The sequence shown here is derived from an EMBL/GenBank/DDBJ whole genome shotgun (WGS) entry which is preliminary data.</text>
</comment>
<evidence type="ECO:0000313" key="2">
    <source>
        <dbReference type="EMBL" id="TRW21470.1"/>
    </source>
</evidence>
<feature type="transmembrane region" description="Helical" evidence="1">
    <location>
        <begin position="59"/>
        <end position="77"/>
    </location>
</feature>
<protein>
    <submittedName>
        <fullName evidence="2">Uncharacterized protein</fullName>
    </submittedName>
</protein>
<feature type="transmembrane region" description="Helical" evidence="1">
    <location>
        <begin position="97"/>
        <end position="119"/>
    </location>
</feature>
<gene>
    <name evidence="2" type="ORF">FMM05_20175</name>
</gene>